<accession>A0ABM1E114</accession>
<reference evidence="4" key="1">
    <citation type="submission" date="2025-08" db="UniProtKB">
        <authorList>
            <consortium name="RefSeq"/>
        </authorList>
    </citation>
    <scope>IDENTIFICATION</scope>
</reference>
<dbReference type="InterPro" id="IPR031490">
    <property type="entry name" value="UBZ2_FAAP20"/>
</dbReference>
<feature type="domain" description="UBZ2-type" evidence="2">
    <location>
        <begin position="311"/>
        <end position="347"/>
    </location>
</feature>
<dbReference type="Pfam" id="PF15750">
    <property type="entry name" value="UBZ_FAAP20"/>
    <property type="match status" value="2"/>
</dbReference>
<proteinExistence type="predicted"/>
<feature type="region of interest" description="Disordered" evidence="1">
    <location>
        <begin position="176"/>
        <end position="207"/>
    </location>
</feature>
<evidence type="ECO:0000313" key="4">
    <source>
        <dbReference type="RefSeq" id="XP_014665885.1"/>
    </source>
</evidence>
<dbReference type="GeneID" id="106807892"/>
<dbReference type="PANTHER" id="PTHR37862">
    <property type="entry name" value="FANCONI ANEMIA CORE COMPLEX-ASSOCIATED PROTEIN 20"/>
    <property type="match status" value="1"/>
</dbReference>
<protein>
    <submittedName>
        <fullName evidence="4">Uncharacterized protein LOC106807892</fullName>
    </submittedName>
</protein>
<dbReference type="Proteomes" id="UP000695022">
    <property type="component" value="Unplaced"/>
</dbReference>
<organism evidence="3 4">
    <name type="scientific">Priapulus caudatus</name>
    <name type="common">Priapulid worm</name>
    <dbReference type="NCBI Taxonomy" id="37621"/>
    <lineage>
        <taxon>Eukaryota</taxon>
        <taxon>Metazoa</taxon>
        <taxon>Ecdysozoa</taxon>
        <taxon>Scalidophora</taxon>
        <taxon>Priapulida</taxon>
        <taxon>Priapulimorpha</taxon>
        <taxon>Priapulimorphida</taxon>
        <taxon>Priapulidae</taxon>
        <taxon>Priapulus</taxon>
    </lineage>
</organism>
<evidence type="ECO:0000259" key="2">
    <source>
        <dbReference type="PROSITE" id="PS51906"/>
    </source>
</evidence>
<name>A0ABM1E114_PRICU</name>
<dbReference type="InterPro" id="IPR052689">
    <property type="entry name" value="FA_core_complex_assoc"/>
</dbReference>
<evidence type="ECO:0000313" key="3">
    <source>
        <dbReference type="Proteomes" id="UP000695022"/>
    </source>
</evidence>
<gene>
    <name evidence="4" type="primary">LOC106807892</name>
</gene>
<feature type="compositionally biased region" description="Polar residues" evidence="1">
    <location>
        <begin position="190"/>
        <end position="207"/>
    </location>
</feature>
<dbReference type="Gene3D" id="6.20.250.40">
    <property type="match status" value="1"/>
</dbReference>
<sequence length="365" mass="40790">MVILKSYEKTVSTFTPHGKSGISGCDFDTVQSYTSIFLSHSFKLKDWNQLRPLPNYGKEQALNLSQKVSCTHDSDLLDIGREHFIYKNLPGLCRKCSTRKPMKHDVLEFIHLKERSSASKVMAADAEENVRQENFGHNTRIRHFCTSSTTFVAPTSSERQMSFSSESDLLHKRAKHKDLHRENKDLSFSGDVTASDSNRGQNNPTCCQMATHHKDVSMPTRKRMIVDESSTHDTHPVCSTSLPATIRASESDYRVTRCDVDSPGVLVEEADIEVKHCPLCQQKFTADMTMLDIDNHVATCVAQSLDDESDVRSCPICNMKFTTGISQVDADGHIALCLSENAVKCIVICVSLHDSANIGCVMYFV</sequence>
<dbReference type="PANTHER" id="PTHR37862:SF1">
    <property type="entry name" value="FANCONI ANEMIA CORE COMPLEX-ASSOCIATED PROTEIN 20"/>
    <property type="match status" value="1"/>
</dbReference>
<evidence type="ECO:0000256" key="1">
    <source>
        <dbReference type="SAM" id="MobiDB-lite"/>
    </source>
</evidence>
<dbReference type="PROSITE" id="PS51906">
    <property type="entry name" value="ZF_UBZ2"/>
    <property type="match status" value="2"/>
</dbReference>
<keyword evidence="3" id="KW-1185">Reference proteome</keyword>
<feature type="domain" description="UBZ2-type" evidence="2">
    <location>
        <begin position="274"/>
        <end position="310"/>
    </location>
</feature>
<dbReference type="RefSeq" id="XP_014665885.1">
    <property type="nucleotide sequence ID" value="XM_014810399.1"/>
</dbReference>